<dbReference type="PANTHER" id="PTHR39966:SF1">
    <property type="entry name" value="HEMERYTHRIN-LIKE DOMAIN-CONTAINING PROTEIN"/>
    <property type="match status" value="1"/>
</dbReference>
<sequence length="210" mass="23126">MSISKGVLAMKPVEILMQEHRVIEVALNCLEAMMERAQADGRLEKEPAEQIVDLIRNFADRCHHGKEEDRLFPAMVAKGMPQEGGPISVMLAEHDMGRAFVRQMAKSIECAADGDSAALAEFANAAGGYIQLLRSHIQKEDRILFPMADRMLDEEEQKDLLAEFETVETEHMGAGTHERYLKVAESLAARYGVSSAPVARAAAGGCCHHH</sequence>
<comment type="caution">
    <text evidence="2">The sequence shown here is derived from an EMBL/GenBank/DDBJ whole genome shotgun (WGS) entry which is preliminary data.</text>
</comment>
<dbReference type="AlphaFoldDB" id="A0A855WWL7"/>
<dbReference type="EMBL" id="PQAP01000174">
    <property type="protein sequence ID" value="PWB69223.1"/>
    <property type="molecule type" value="Genomic_DNA"/>
</dbReference>
<dbReference type="GO" id="GO:0005886">
    <property type="term" value="C:plasma membrane"/>
    <property type="evidence" value="ECO:0007669"/>
    <property type="project" value="TreeGrafter"/>
</dbReference>
<dbReference type="Proteomes" id="UP000250918">
    <property type="component" value="Unassembled WGS sequence"/>
</dbReference>
<accession>A0A855WWL7</accession>
<dbReference type="InterPro" id="IPR012312">
    <property type="entry name" value="Hemerythrin-like"/>
</dbReference>
<evidence type="ECO:0000313" key="2">
    <source>
        <dbReference type="EMBL" id="PWB69223.1"/>
    </source>
</evidence>
<evidence type="ECO:0000259" key="1">
    <source>
        <dbReference type="Pfam" id="PF01814"/>
    </source>
</evidence>
<dbReference type="Pfam" id="PF01814">
    <property type="entry name" value="Hemerythrin"/>
    <property type="match status" value="1"/>
</dbReference>
<organism evidence="2 3">
    <name type="scientific">candidate division GN15 bacterium</name>
    <dbReference type="NCBI Taxonomy" id="2072418"/>
    <lineage>
        <taxon>Bacteria</taxon>
        <taxon>candidate division GN15</taxon>
    </lineage>
</organism>
<reference evidence="2 3" key="1">
    <citation type="journal article" date="2018" name="ISME J.">
        <title>A methanotrophic archaeon couples anaerobic oxidation of methane to Fe(III) reduction.</title>
        <authorList>
            <person name="Cai C."/>
            <person name="Leu A.O."/>
            <person name="Xie G.J."/>
            <person name="Guo J."/>
            <person name="Feng Y."/>
            <person name="Zhao J.X."/>
            <person name="Tyson G.W."/>
            <person name="Yuan Z."/>
            <person name="Hu S."/>
        </authorList>
    </citation>
    <scope>NUCLEOTIDE SEQUENCE [LARGE SCALE GENOMIC DNA]</scope>
    <source>
        <strain evidence="2">FeB_12</strain>
    </source>
</reference>
<protein>
    <submittedName>
        <fullName evidence="2">Hemerythrin</fullName>
    </submittedName>
</protein>
<feature type="domain" description="Hemerythrin-like" evidence="1">
    <location>
        <begin position="12"/>
        <end position="148"/>
    </location>
</feature>
<proteinExistence type="predicted"/>
<dbReference type="Gene3D" id="1.20.120.520">
    <property type="entry name" value="nmb1532 protein domain like"/>
    <property type="match status" value="1"/>
</dbReference>
<name>A0A855WWL7_9BACT</name>
<evidence type="ECO:0000313" key="3">
    <source>
        <dbReference type="Proteomes" id="UP000250918"/>
    </source>
</evidence>
<dbReference type="PANTHER" id="PTHR39966">
    <property type="entry name" value="BLL2471 PROTEIN-RELATED"/>
    <property type="match status" value="1"/>
</dbReference>
<gene>
    <name evidence="2" type="ORF">C3F09_10445</name>
</gene>